<dbReference type="Proteomes" id="UP000603865">
    <property type="component" value="Unassembled WGS sequence"/>
</dbReference>
<dbReference type="GO" id="GO:0016747">
    <property type="term" value="F:acyltransferase activity, transferring groups other than amino-acyl groups"/>
    <property type="evidence" value="ECO:0007669"/>
    <property type="project" value="InterPro"/>
</dbReference>
<organism evidence="4 5">
    <name type="scientific">Deinococcus ruber</name>
    <dbReference type="NCBI Taxonomy" id="1848197"/>
    <lineage>
        <taxon>Bacteria</taxon>
        <taxon>Thermotogati</taxon>
        <taxon>Deinococcota</taxon>
        <taxon>Deinococci</taxon>
        <taxon>Deinococcales</taxon>
        <taxon>Deinococcaceae</taxon>
        <taxon>Deinococcus</taxon>
    </lineage>
</organism>
<evidence type="ECO:0000256" key="2">
    <source>
        <dbReference type="ARBA" id="ARBA00023315"/>
    </source>
</evidence>
<dbReference type="InterPro" id="IPR016181">
    <property type="entry name" value="Acyl_CoA_acyltransferase"/>
</dbReference>
<dbReference type="EMBL" id="BMQL01000029">
    <property type="protein sequence ID" value="GGR22799.1"/>
    <property type="molecule type" value="Genomic_DNA"/>
</dbReference>
<feature type="domain" description="N-acetyltransferase" evidence="3">
    <location>
        <begin position="1"/>
        <end position="131"/>
    </location>
</feature>
<dbReference type="SUPFAM" id="SSF55729">
    <property type="entry name" value="Acyl-CoA N-acyltransferases (Nat)"/>
    <property type="match status" value="1"/>
</dbReference>
<proteinExistence type="predicted"/>
<evidence type="ECO:0000313" key="4">
    <source>
        <dbReference type="EMBL" id="GGR22799.1"/>
    </source>
</evidence>
<evidence type="ECO:0000313" key="5">
    <source>
        <dbReference type="Proteomes" id="UP000603865"/>
    </source>
</evidence>
<comment type="caution">
    <text evidence="4">The sequence shown here is derived from an EMBL/GenBank/DDBJ whole genome shotgun (WGS) entry which is preliminary data.</text>
</comment>
<dbReference type="PROSITE" id="PS51186">
    <property type="entry name" value="GNAT"/>
    <property type="match status" value="1"/>
</dbReference>
<keyword evidence="2" id="KW-0012">Acyltransferase</keyword>
<evidence type="ECO:0000256" key="1">
    <source>
        <dbReference type="ARBA" id="ARBA00022679"/>
    </source>
</evidence>
<dbReference type="RefSeq" id="WP_229776276.1">
    <property type="nucleotide sequence ID" value="NZ_BMQL01000029.1"/>
</dbReference>
<sequence>MDFRVSEWPDTAELAALHGAAFGYDANAADAERWERVLKRSLCWVTAHAGGVLVGFVNVAWDGGQHAFLLDTAVHPDFGRRGIGTQLVQRAAQAAAARGAGWLHVDYEAHLQDFYRGCGFGDTRAGLLKLR</sequence>
<gene>
    <name evidence="4" type="ORF">GCM10008957_38560</name>
</gene>
<dbReference type="PANTHER" id="PTHR43877:SF1">
    <property type="entry name" value="ACETYLTRANSFERASE"/>
    <property type="match status" value="1"/>
</dbReference>
<dbReference type="CDD" id="cd04301">
    <property type="entry name" value="NAT_SF"/>
    <property type="match status" value="1"/>
</dbReference>
<dbReference type="InterPro" id="IPR000182">
    <property type="entry name" value="GNAT_dom"/>
</dbReference>
<keyword evidence="1" id="KW-0808">Transferase</keyword>
<protein>
    <submittedName>
        <fullName evidence="4">N-acetyltransferase</fullName>
    </submittedName>
</protein>
<evidence type="ECO:0000259" key="3">
    <source>
        <dbReference type="PROSITE" id="PS51186"/>
    </source>
</evidence>
<reference evidence="4" key="2">
    <citation type="submission" date="2020-09" db="EMBL/GenBank/DDBJ databases">
        <authorList>
            <person name="Sun Q."/>
            <person name="Ohkuma M."/>
        </authorList>
    </citation>
    <scope>NUCLEOTIDE SEQUENCE</scope>
    <source>
        <strain evidence="4">JCM 31311</strain>
    </source>
</reference>
<dbReference type="Gene3D" id="3.40.630.30">
    <property type="match status" value="1"/>
</dbReference>
<name>A0A918FB17_9DEIO</name>
<dbReference type="InterPro" id="IPR050832">
    <property type="entry name" value="Bact_Acetyltransf"/>
</dbReference>
<accession>A0A918FB17</accession>
<dbReference type="Pfam" id="PF00583">
    <property type="entry name" value="Acetyltransf_1"/>
    <property type="match status" value="1"/>
</dbReference>
<keyword evidence="5" id="KW-1185">Reference proteome</keyword>
<dbReference type="AlphaFoldDB" id="A0A918FB17"/>
<dbReference type="PANTHER" id="PTHR43877">
    <property type="entry name" value="AMINOALKYLPHOSPHONATE N-ACETYLTRANSFERASE-RELATED-RELATED"/>
    <property type="match status" value="1"/>
</dbReference>
<reference evidence="4" key="1">
    <citation type="journal article" date="2014" name="Int. J. Syst. Evol. Microbiol.">
        <title>Complete genome sequence of Corynebacterium casei LMG S-19264T (=DSM 44701T), isolated from a smear-ripened cheese.</title>
        <authorList>
            <consortium name="US DOE Joint Genome Institute (JGI-PGF)"/>
            <person name="Walter F."/>
            <person name="Albersmeier A."/>
            <person name="Kalinowski J."/>
            <person name="Ruckert C."/>
        </authorList>
    </citation>
    <scope>NUCLEOTIDE SEQUENCE</scope>
    <source>
        <strain evidence="4">JCM 31311</strain>
    </source>
</reference>